<dbReference type="EMBL" id="JBEOKT010000007">
    <property type="protein sequence ID" value="MER2997781.1"/>
    <property type="molecule type" value="Genomic_DNA"/>
</dbReference>
<comment type="caution">
    <text evidence="2">The sequence shown here is derived from an EMBL/GenBank/DDBJ whole genome shotgun (WGS) entry which is preliminary data.</text>
</comment>
<keyword evidence="3" id="KW-1185">Reference proteome</keyword>
<reference evidence="2 3" key="1">
    <citation type="submission" date="2024-06" db="EMBL/GenBank/DDBJ databases">
        <title>Pontibacter populi HYL7-15.</title>
        <authorList>
            <person name="Kim M.K."/>
        </authorList>
    </citation>
    <scope>NUCLEOTIDE SEQUENCE [LARGE SCALE GENOMIC DNA]</scope>
    <source>
        <strain evidence="2 3">HYL7-15</strain>
    </source>
</reference>
<accession>A0ABV1RTS1</accession>
<evidence type="ECO:0000313" key="3">
    <source>
        <dbReference type="Proteomes" id="UP001476807"/>
    </source>
</evidence>
<proteinExistence type="predicted"/>
<dbReference type="Pfam" id="PF13858">
    <property type="entry name" value="DUF4199"/>
    <property type="match status" value="1"/>
</dbReference>
<feature type="transmembrane region" description="Helical" evidence="1">
    <location>
        <begin position="141"/>
        <end position="165"/>
    </location>
</feature>
<keyword evidence="1" id="KW-0472">Membrane</keyword>
<keyword evidence="1" id="KW-1133">Transmembrane helix</keyword>
<sequence length="174" mass="19017">MNETLPQPSVTSVALKYGFITALVGVVYTLIIMVANLGDNRWLSGLSYLILIAGIVLAMKQYKTINYGYMSYGQGLGIGTLVSAIFGLLSGIFVWLYTSFVDTEYMSRMMEKQSEALLDQGMSDEQVEQAMAMTENFQGPLAMILGGLVGAVVIGFLLSLILSAIMKNNRPEFE</sequence>
<gene>
    <name evidence="2" type="ORF">ABS362_09495</name>
</gene>
<keyword evidence="1" id="KW-0812">Transmembrane</keyword>
<name>A0ABV1RTS1_9BACT</name>
<protein>
    <submittedName>
        <fullName evidence="2">DUF4199 domain-containing protein</fullName>
    </submittedName>
</protein>
<feature type="transmembrane region" description="Helical" evidence="1">
    <location>
        <begin position="41"/>
        <end position="59"/>
    </location>
</feature>
<feature type="transmembrane region" description="Helical" evidence="1">
    <location>
        <begin position="12"/>
        <end position="35"/>
    </location>
</feature>
<dbReference type="Proteomes" id="UP001476807">
    <property type="component" value="Unassembled WGS sequence"/>
</dbReference>
<dbReference type="InterPro" id="IPR025250">
    <property type="entry name" value="DUF4199"/>
</dbReference>
<organism evidence="2 3">
    <name type="scientific">Pontibacter populi</name>
    <dbReference type="NCBI Taxonomy" id="890055"/>
    <lineage>
        <taxon>Bacteria</taxon>
        <taxon>Pseudomonadati</taxon>
        <taxon>Bacteroidota</taxon>
        <taxon>Cytophagia</taxon>
        <taxon>Cytophagales</taxon>
        <taxon>Hymenobacteraceae</taxon>
        <taxon>Pontibacter</taxon>
    </lineage>
</organism>
<feature type="transmembrane region" description="Helical" evidence="1">
    <location>
        <begin position="71"/>
        <end position="97"/>
    </location>
</feature>
<evidence type="ECO:0000256" key="1">
    <source>
        <dbReference type="SAM" id="Phobius"/>
    </source>
</evidence>
<evidence type="ECO:0000313" key="2">
    <source>
        <dbReference type="EMBL" id="MER2997781.1"/>
    </source>
</evidence>
<dbReference type="RefSeq" id="WP_350412202.1">
    <property type="nucleotide sequence ID" value="NZ_JBEOKT010000007.1"/>
</dbReference>